<dbReference type="InterPro" id="IPR018618">
    <property type="entry name" value="GID4/10-like"/>
</dbReference>
<dbReference type="GO" id="GO:0007039">
    <property type="term" value="P:protein catabolic process in the vacuole"/>
    <property type="evidence" value="ECO:0007669"/>
    <property type="project" value="TreeGrafter"/>
</dbReference>
<dbReference type="Proteomes" id="UP001215151">
    <property type="component" value="Unassembled WGS sequence"/>
</dbReference>
<name>A0AAD7XG74_9APHY</name>
<comment type="similarity">
    <text evidence="1">Belongs to the GID4/VID24 family.</text>
</comment>
<evidence type="ECO:0000313" key="3">
    <source>
        <dbReference type="EMBL" id="KAJ8496567.1"/>
    </source>
</evidence>
<evidence type="ECO:0000256" key="2">
    <source>
        <dbReference type="SAM" id="MobiDB-lite"/>
    </source>
</evidence>
<evidence type="ECO:0000256" key="1">
    <source>
        <dbReference type="ARBA" id="ARBA00061469"/>
    </source>
</evidence>
<dbReference type="GO" id="GO:0006623">
    <property type="term" value="P:protein targeting to vacuole"/>
    <property type="evidence" value="ECO:0007669"/>
    <property type="project" value="TreeGrafter"/>
</dbReference>
<dbReference type="GO" id="GO:0045721">
    <property type="term" value="P:negative regulation of gluconeogenesis"/>
    <property type="evidence" value="ECO:0007669"/>
    <property type="project" value="TreeGrafter"/>
</dbReference>
<comment type="caution">
    <text evidence="3">The sequence shown here is derived from an EMBL/GenBank/DDBJ whole genome shotgun (WGS) entry which is preliminary data.</text>
</comment>
<proteinExistence type="inferred from homology"/>
<protein>
    <submittedName>
        <fullName evidence="3">Uncharacterized protein</fullName>
    </submittedName>
</protein>
<dbReference type="EMBL" id="JAPEVG010000013">
    <property type="protein sequence ID" value="KAJ8496567.1"/>
    <property type="molecule type" value="Genomic_DNA"/>
</dbReference>
<dbReference type="PANTHER" id="PTHR14534:SF3">
    <property type="entry name" value="GID COMPLEX SUBUNIT 4 HOMOLOG"/>
    <property type="match status" value="1"/>
</dbReference>
<reference evidence="3" key="1">
    <citation type="submission" date="2022-11" db="EMBL/GenBank/DDBJ databases">
        <title>Genome Sequence of Cubamyces cubensis.</title>
        <authorList>
            <person name="Buettner E."/>
        </authorList>
    </citation>
    <scope>NUCLEOTIDE SEQUENCE</scope>
    <source>
        <strain evidence="3">MPL-01</strain>
    </source>
</reference>
<dbReference type="PANTHER" id="PTHR14534">
    <property type="entry name" value="VACUOLAR IMPORT AND DEGRADATION PROTEIN 24"/>
    <property type="match status" value="1"/>
</dbReference>
<dbReference type="Pfam" id="PF09783">
    <property type="entry name" value="Vac_ImportDeg"/>
    <property type="match status" value="1"/>
</dbReference>
<gene>
    <name evidence="3" type="ORF">ONZ51_g987</name>
</gene>
<accession>A0AAD7XG74</accession>
<feature type="compositionally biased region" description="Polar residues" evidence="2">
    <location>
        <begin position="13"/>
        <end position="25"/>
    </location>
</feature>
<dbReference type="AlphaFoldDB" id="A0AAD7XG74"/>
<feature type="region of interest" description="Disordered" evidence="2">
    <location>
        <begin position="1"/>
        <end position="25"/>
    </location>
</feature>
<keyword evidence="4" id="KW-1185">Reference proteome</keyword>
<organism evidence="3 4">
    <name type="scientific">Trametes cubensis</name>
    <dbReference type="NCBI Taxonomy" id="1111947"/>
    <lineage>
        <taxon>Eukaryota</taxon>
        <taxon>Fungi</taxon>
        <taxon>Dikarya</taxon>
        <taxon>Basidiomycota</taxon>
        <taxon>Agaricomycotina</taxon>
        <taxon>Agaricomycetes</taxon>
        <taxon>Polyporales</taxon>
        <taxon>Polyporaceae</taxon>
        <taxon>Trametes</taxon>
    </lineage>
</organism>
<dbReference type="GO" id="GO:0034657">
    <property type="term" value="C:GID complex"/>
    <property type="evidence" value="ECO:0007669"/>
    <property type="project" value="TreeGrafter"/>
</dbReference>
<sequence length="229" mass="26142">MSAEHLSPAIRATAQQPAEPTSDTTEVSRCLYPGAIFRGSQKSGRKRYDANMTIVDVDLASSRFSGHLCIHGLTKGWPELTTYFDAEIIGPHYGFLTRKWGATETEDMVHWKRFPAFKRVQDELEDPDLTRKDAVGGGMVFMRWKEKYVVSDRGTQDIEGASYAGEFSDIRPKWTTMLMGTSFNDTSIPSYRLLLYLYRLEPAAGKIWCRYGWCLWQRIAQRLLLPQAL</sequence>
<dbReference type="GO" id="GO:0005773">
    <property type="term" value="C:vacuole"/>
    <property type="evidence" value="ECO:0007669"/>
    <property type="project" value="GOC"/>
</dbReference>
<evidence type="ECO:0000313" key="4">
    <source>
        <dbReference type="Proteomes" id="UP001215151"/>
    </source>
</evidence>
<dbReference type="GO" id="GO:0043161">
    <property type="term" value="P:proteasome-mediated ubiquitin-dependent protein catabolic process"/>
    <property type="evidence" value="ECO:0007669"/>
    <property type="project" value="TreeGrafter"/>
</dbReference>